<evidence type="ECO:0000313" key="6">
    <source>
        <dbReference type="Proteomes" id="UP001239462"/>
    </source>
</evidence>
<proteinExistence type="inferred from homology"/>
<dbReference type="RefSeq" id="WP_289163284.1">
    <property type="nucleotide sequence ID" value="NZ_JASZZN010000006.1"/>
</dbReference>
<sequence length="515" mass="56498">MNVSIDDIAAKLRMPVAEDLSQFEASSDFLNRISIGHARQHNVIGLRGKGEDELWLAIDSVSGLNQVDVIGRALSQNPGGGLRRIALRPLPATSEAIQKAINRAYTEQSSQTQRVIDSLDRETLLGELARLGPREDLLDTEGRAPVIRLVNHLLFDAVKSGASDVHIQPYEDRLMVRQRIDGVLFDTFEIPKTVQEEVLSRVKVLGKMNIAEKRLPQDGRATVQLGERIVDLRIASLPTSHNERIVIRLLDKGARLYSLAELGMPTDKLAMFKELIGRDHGLILVTGPTGSGKSTTLYGALQELDSEELNILTLEDPIEYQLEGISQTQINEKKGMTFASGMRSVLRQDPDIIMVGEIRDSETAMMAIQASLTGHLVFSTLHTNDAASAVTRLLDLGIEPYLVSSSLVASLAQRLVRQLCPHCKTTCANLNDDLHASQPVGCEACRQTGYAGRIGLFELLVIDEACRELIGRRASAAEIREAGLKSGLQLLANDGLEKVRQGITTLDEVRRVTTL</sequence>
<evidence type="ECO:0000256" key="2">
    <source>
        <dbReference type="ARBA" id="ARBA00022741"/>
    </source>
</evidence>
<gene>
    <name evidence="5" type="ORF">QTN89_10010</name>
</gene>
<reference evidence="5 6" key="1">
    <citation type="submission" date="2023-06" db="EMBL/GenBank/DDBJ databases">
        <title>Roseiconus lacunae JC819 isolated from Gulf of Mannar region, Tamil Nadu.</title>
        <authorList>
            <person name="Pk S."/>
            <person name="Ch S."/>
            <person name="Ch V.R."/>
        </authorList>
    </citation>
    <scope>NUCLEOTIDE SEQUENCE [LARGE SCALE GENOMIC DNA]</scope>
    <source>
        <strain evidence="5 6">JC819</strain>
    </source>
</reference>
<dbReference type="Proteomes" id="UP001239462">
    <property type="component" value="Unassembled WGS sequence"/>
</dbReference>
<feature type="domain" description="Bacterial type II secretion system protein E" evidence="4">
    <location>
        <begin position="346"/>
        <end position="360"/>
    </location>
</feature>
<dbReference type="PANTHER" id="PTHR30258">
    <property type="entry name" value="TYPE II SECRETION SYSTEM PROTEIN GSPE-RELATED"/>
    <property type="match status" value="1"/>
</dbReference>
<dbReference type="CDD" id="cd01129">
    <property type="entry name" value="PulE-GspE-like"/>
    <property type="match status" value="1"/>
</dbReference>
<name>A0ABT7PGY9_9BACT</name>
<comment type="similarity">
    <text evidence="1">Belongs to the GSP E family.</text>
</comment>
<dbReference type="Gene3D" id="3.40.50.300">
    <property type="entry name" value="P-loop containing nucleotide triphosphate hydrolases"/>
    <property type="match status" value="1"/>
</dbReference>
<dbReference type="InterPro" id="IPR027417">
    <property type="entry name" value="P-loop_NTPase"/>
</dbReference>
<dbReference type="EMBL" id="JASZZN010000006">
    <property type="protein sequence ID" value="MDM4015764.1"/>
    <property type="molecule type" value="Genomic_DNA"/>
</dbReference>
<dbReference type="SUPFAM" id="SSF52540">
    <property type="entry name" value="P-loop containing nucleoside triphosphate hydrolases"/>
    <property type="match status" value="1"/>
</dbReference>
<keyword evidence="3" id="KW-0067">ATP-binding</keyword>
<dbReference type="InterPro" id="IPR001482">
    <property type="entry name" value="T2SS/T4SS_dom"/>
</dbReference>
<keyword evidence="6" id="KW-1185">Reference proteome</keyword>
<dbReference type="Pfam" id="PF00437">
    <property type="entry name" value="T2SSE"/>
    <property type="match status" value="1"/>
</dbReference>
<dbReference type="PROSITE" id="PS00662">
    <property type="entry name" value="T2SP_E"/>
    <property type="match status" value="1"/>
</dbReference>
<comment type="caution">
    <text evidence="5">The sequence shown here is derived from an EMBL/GenBank/DDBJ whole genome shotgun (WGS) entry which is preliminary data.</text>
</comment>
<evidence type="ECO:0000313" key="5">
    <source>
        <dbReference type="EMBL" id="MDM4015764.1"/>
    </source>
</evidence>
<dbReference type="InterPro" id="IPR003593">
    <property type="entry name" value="AAA+_ATPase"/>
</dbReference>
<evidence type="ECO:0000256" key="3">
    <source>
        <dbReference type="ARBA" id="ARBA00022840"/>
    </source>
</evidence>
<dbReference type="SMART" id="SM00382">
    <property type="entry name" value="AAA"/>
    <property type="match status" value="1"/>
</dbReference>
<evidence type="ECO:0000259" key="4">
    <source>
        <dbReference type="PROSITE" id="PS00662"/>
    </source>
</evidence>
<protein>
    <submittedName>
        <fullName evidence="5">ATPase, T2SS/T4P/T4SS family</fullName>
    </submittedName>
</protein>
<accession>A0ABT7PGY9</accession>
<dbReference type="Gene3D" id="3.30.450.90">
    <property type="match status" value="1"/>
</dbReference>
<organism evidence="5 6">
    <name type="scientific">Roseiconus lacunae</name>
    <dbReference type="NCBI Taxonomy" id="2605694"/>
    <lineage>
        <taxon>Bacteria</taxon>
        <taxon>Pseudomonadati</taxon>
        <taxon>Planctomycetota</taxon>
        <taxon>Planctomycetia</taxon>
        <taxon>Pirellulales</taxon>
        <taxon>Pirellulaceae</taxon>
        <taxon>Roseiconus</taxon>
    </lineage>
</organism>
<evidence type="ECO:0000256" key="1">
    <source>
        <dbReference type="ARBA" id="ARBA00006611"/>
    </source>
</evidence>
<keyword evidence="2" id="KW-0547">Nucleotide-binding</keyword>
<dbReference type="PANTHER" id="PTHR30258:SF2">
    <property type="entry name" value="COMG OPERON PROTEIN 1"/>
    <property type="match status" value="1"/>
</dbReference>